<feature type="compositionally biased region" description="Polar residues" evidence="1">
    <location>
        <begin position="240"/>
        <end position="268"/>
    </location>
</feature>
<gene>
    <name evidence="5" type="ORF">JCGZ_04566</name>
</gene>
<organism evidence="5 6">
    <name type="scientific">Jatropha curcas</name>
    <name type="common">Barbados nut</name>
    <dbReference type="NCBI Taxonomy" id="180498"/>
    <lineage>
        <taxon>Eukaryota</taxon>
        <taxon>Viridiplantae</taxon>
        <taxon>Streptophyta</taxon>
        <taxon>Embryophyta</taxon>
        <taxon>Tracheophyta</taxon>
        <taxon>Spermatophyta</taxon>
        <taxon>Magnoliopsida</taxon>
        <taxon>eudicotyledons</taxon>
        <taxon>Gunneridae</taxon>
        <taxon>Pentapetalae</taxon>
        <taxon>rosids</taxon>
        <taxon>fabids</taxon>
        <taxon>Malpighiales</taxon>
        <taxon>Euphorbiaceae</taxon>
        <taxon>Crotonoideae</taxon>
        <taxon>Jatropheae</taxon>
        <taxon>Jatropha</taxon>
    </lineage>
</organism>
<feature type="transmembrane region" description="Helical" evidence="2">
    <location>
        <begin position="291"/>
        <end position="310"/>
    </location>
</feature>
<dbReference type="AlphaFoldDB" id="A0A067LDZ2"/>
<evidence type="ECO:0000256" key="1">
    <source>
        <dbReference type="SAM" id="MobiDB-lite"/>
    </source>
</evidence>
<dbReference type="Proteomes" id="UP000027138">
    <property type="component" value="Unassembled WGS sequence"/>
</dbReference>
<evidence type="ECO:0000313" key="5">
    <source>
        <dbReference type="EMBL" id="KDP46632.1"/>
    </source>
</evidence>
<evidence type="ECO:0000256" key="2">
    <source>
        <dbReference type="SAM" id="Phobius"/>
    </source>
</evidence>
<dbReference type="PANTHER" id="PTHR12289">
    <property type="entry name" value="METAXIN RELATED"/>
    <property type="match status" value="1"/>
</dbReference>
<evidence type="ECO:0000259" key="3">
    <source>
        <dbReference type="Pfam" id="PF17171"/>
    </source>
</evidence>
<dbReference type="InterPro" id="IPR033468">
    <property type="entry name" value="Metaxin_GST"/>
</dbReference>
<dbReference type="PANTHER" id="PTHR12289:SF41">
    <property type="entry name" value="FAILED AXON CONNECTIONS-RELATED"/>
    <property type="match status" value="1"/>
</dbReference>
<keyword evidence="2" id="KW-0472">Membrane</keyword>
<evidence type="ECO:0008006" key="7">
    <source>
        <dbReference type="Google" id="ProtNLM"/>
    </source>
</evidence>
<keyword evidence="2" id="KW-1133">Transmembrane helix</keyword>
<evidence type="ECO:0000313" key="6">
    <source>
        <dbReference type="Proteomes" id="UP000027138"/>
    </source>
</evidence>
<evidence type="ECO:0000259" key="4">
    <source>
        <dbReference type="Pfam" id="PF17172"/>
    </source>
</evidence>
<keyword evidence="2" id="KW-0812">Transmembrane</keyword>
<feature type="domain" description="Thioredoxin-like fold" evidence="4">
    <location>
        <begin position="26"/>
        <end position="119"/>
    </location>
</feature>
<dbReference type="EMBL" id="KK914214">
    <property type="protein sequence ID" value="KDP46632.1"/>
    <property type="molecule type" value="Genomic_DNA"/>
</dbReference>
<name>A0A067LDZ2_JATCU</name>
<proteinExistence type="predicted"/>
<dbReference type="GO" id="GO:0005741">
    <property type="term" value="C:mitochondrial outer membrane"/>
    <property type="evidence" value="ECO:0007669"/>
    <property type="project" value="TreeGrafter"/>
</dbReference>
<dbReference type="Pfam" id="PF17171">
    <property type="entry name" value="GST_C_6"/>
    <property type="match status" value="1"/>
</dbReference>
<dbReference type="Pfam" id="PF17172">
    <property type="entry name" value="GST_N_4"/>
    <property type="match status" value="1"/>
</dbReference>
<reference evidence="5 6" key="1">
    <citation type="journal article" date="2014" name="PLoS ONE">
        <title>Global Analysis of Gene Expression Profiles in Physic Nut (Jatropha curcas L.) Seedlings Exposed to Salt Stress.</title>
        <authorList>
            <person name="Zhang L."/>
            <person name="Zhang C."/>
            <person name="Wu P."/>
            <person name="Chen Y."/>
            <person name="Li M."/>
            <person name="Jiang H."/>
            <person name="Wu G."/>
        </authorList>
    </citation>
    <scope>NUCLEOTIDE SEQUENCE [LARGE SCALE GENOMIC DNA]</scope>
    <source>
        <strain evidence="6">cv. GZQX0401</strain>
        <tissue evidence="5">Young leaves</tissue>
    </source>
</reference>
<keyword evidence="6" id="KW-1185">Reference proteome</keyword>
<feature type="region of interest" description="Disordered" evidence="1">
    <location>
        <begin position="240"/>
        <end position="283"/>
    </location>
</feature>
<protein>
    <recommendedName>
        <fullName evidence="7">Metaxin</fullName>
    </recommendedName>
</protein>
<feature type="domain" description="Metaxin glutathione S-transferase" evidence="3">
    <location>
        <begin position="170"/>
        <end position="232"/>
    </location>
</feature>
<dbReference type="STRING" id="180498.A0A067LDZ2"/>
<dbReference type="InterPro" id="IPR050931">
    <property type="entry name" value="Mito_Protein_Transport_Metaxin"/>
</dbReference>
<dbReference type="GO" id="GO:0006626">
    <property type="term" value="P:protein targeting to mitochondrion"/>
    <property type="evidence" value="ECO:0007669"/>
    <property type="project" value="TreeGrafter"/>
</dbReference>
<dbReference type="OrthoDB" id="5835136at2759"/>
<dbReference type="InterPro" id="IPR012336">
    <property type="entry name" value="Thioredoxin-like_fold"/>
</dbReference>
<sequence>MEESREREEYTLVARKPCFGLPTACPICLPVYIYLKLARFPFRLDFNSTYPDSDQIPYVESGVYVAYNNENGGVIQRLKEDGIVNLDAEFCSIPEWISLKAMINSWLLDAITYELWLGSAGSSAFKSYYSDLPWLIGKALFVKQTYTVKQRLGITKENAERREVEIYKRAKIAYAALSTRLGEQEFLFDDRASSLDAFFLGHVLYTIQALPETSVLRSSLLEHGNLVRYAEKFKTNFLESDSSSSSIPRFHPESSSSTPRRGPSNYSSKPNRKPKREKTEEEKTFKRRGKYFLLAQAVAILLFLSLMSGYDFSEVDVDGGDGGYGYD</sequence>
<dbReference type="CDD" id="cd03193">
    <property type="entry name" value="GST_C_Metaxin"/>
    <property type="match status" value="1"/>
</dbReference>
<accession>A0A067LDZ2</accession>